<gene>
    <name evidence="2" type="ORF">GCM10011374_16480</name>
</gene>
<reference evidence="2" key="2">
    <citation type="submission" date="2020-09" db="EMBL/GenBank/DDBJ databases">
        <authorList>
            <person name="Sun Q."/>
            <person name="Zhou Y."/>
        </authorList>
    </citation>
    <scope>NUCLEOTIDE SEQUENCE</scope>
    <source>
        <strain evidence="2">CGMCC 1.12187</strain>
    </source>
</reference>
<reference evidence="2" key="1">
    <citation type="journal article" date="2014" name="Int. J. Syst. Evol. Microbiol.">
        <title>Complete genome sequence of Corynebacterium casei LMG S-19264T (=DSM 44701T), isolated from a smear-ripened cheese.</title>
        <authorList>
            <consortium name="US DOE Joint Genome Institute (JGI-PGF)"/>
            <person name="Walter F."/>
            <person name="Albersmeier A."/>
            <person name="Kalinowski J."/>
            <person name="Ruckert C."/>
        </authorList>
    </citation>
    <scope>NUCLEOTIDE SEQUENCE</scope>
    <source>
        <strain evidence="2">CGMCC 1.12187</strain>
    </source>
</reference>
<organism evidence="2 3">
    <name type="scientific">Kocuria dechangensis</name>
    <dbReference type="NCBI Taxonomy" id="1176249"/>
    <lineage>
        <taxon>Bacteria</taxon>
        <taxon>Bacillati</taxon>
        <taxon>Actinomycetota</taxon>
        <taxon>Actinomycetes</taxon>
        <taxon>Micrococcales</taxon>
        <taxon>Micrococcaceae</taxon>
        <taxon>Kocuria</taxon>
    </lineage>
</organism>
<name>A0A917GQC8_9MICC</name>
<proteinExistence type="predicted"/>
<comment type="caution">
    <text evidence="2">The sequence shown here is derived from an EMBL/GenBank/DDBJ whole genome shotgun (WGS) entry which is preliminary data.</text>
</comment>
<feature type="region of interest" description="Disordered" evidence="1">
    <location>
        <begin position="28"/>
        <end position="51"/>
    </location>
</feature>
<protein>
    <submittedName>
        <fullName evidence="2">Uncharacterized protein</fullName>
    </submittedName>
</protein>
<accession>A0A917GQC8</accession>
<dbReference type="AlphaFoldDB" id="A0A917GQC8"/>
<evidence type="ECO:0000313" key="3">
    <source>
        <dbReference type="Proteomes" id="UP000638848"/>
    </source>
</evidence>
<evidence type="ECO:0000256" key="1">
    <source>
        <dbReference type="SAM" id="MobiDB-lite"/>
    </source>
</evidence>
<dbReference type="PROSITE" id="PS51257">
    <property type="entry name" value="PROKAR_LIPOPROTEIN"/>
    <property type="match status" value="1"/>
</dbReference>
<evidence type="ECO:0000313" key="2">
    <source>
        <dbReference type="EMBL" id="GGG54274.1"/>
    </source>
</evidence>
<feature type="compositionally biased region" description="Acidic residues" evidence="1">
    <location>
        <begin position="38"/>
        <end position="51"/>
    </location>
</feature>
<dbReference type="Proteomes" id="UP000638848">
    <property type="component" value="Unassembled WGS sequence"/>
</dbReference>
<keyword evidence="3" id="KW-1185">Reference proteome</keyword>
<dbReference type="RefSeq" id="WP_188536064.1">
    <property type="nucleotide sequence ID" value="NZ_BMEQ01000006.1"/>
</dbReference>
<dbReference type="EMBL" id="BMEQ01000006">
    <property type="protein sequence ID" value="GGG54274.1"/>
    <property type="molecule type" value="Genomic_DNA"/>
</dbReference>
<sequence length="51" mass="5466">MTVWTDRNGWRRALAIGILPFAALGVAGCDNTEPADGGGEEQEMDGEQEDD</sequence>